<gene>
    <name evidence="1" type="ORF">DHETER_LOCUS12414</name>
</gene>
<accession>A0ACA9PL47</accession>
<proteinExistence type="predicted"/>
<keyword evidence="2" id="KW-1185">Reference proteome</keyword>
<dbReference type="EMBL" id="CAJVPU010030385">
    <property type="protein sequence ID" value="CAG8713785.1"/>
    <property type="molecule type" value="Genomic_DNA"/>
</dbReference>
<dbReference type="Proteomes" id="UP000789702">
    <property type="component" value="Unassembled WGS sequence"/>
</dbReference>
<protein>
    <submittedName>
        <fullName evidence="1">4821_t:CDS:1</fullName>
    </submittedName>
</protein>
<evidence type="ECO:0000313" key="2">
    <source>
        <dbReference type="Proteomes" id="UP000789702"/>
    </source>
</evidence>
<feature type="non-terminal residue" evidence="1">
    <location>
        <position position="1"/>
    </location>
</feature>
<reference evidence="1" key="1">
    <citation type="submission" date="2021-06" db="EMBL/GenBank/DDBJ databases">
        <authorList>
            <person name="Kallberg Y."/>
            <person name="Tangrot J."/>
            <person name="Rosling A."/>
        </authorList>
    </citation>
    <scope>NUCLEOTIDE SEQUENCE</scope>
    <source>
        <strain evidence="1">IL203A</strain>
    </source>
</reference>
<feature type="non-terminal residue" evidence="1">
    <location>
        <position position="225"/>
    </location>
</feature>
<evidence type="ECO:0000313" key="1">
    <source>
        <dbReference type="EMBL" id="CAG8713785.1"/>
    </source>
</evidence>
<comment type="caution">
    <text evidence="1">The sequence shown here is derived from an EMBL/GenBank/DDBJ whole genome shotgun (WGS) entry which is preliminary data.</text>
</comment>
<organism evidence="1 2">
    <name type="scientific">Dentiscutata heterogama</name>
    <dbReference type="NCBI Taxonomy" id="1316150"/>
    <lineage>
        <taxon>Eukaryota</taxon>
        <taxon>Fungi</taxon>
        <taxon>Fungi incertae sedis</taxon>
        <taxon>Mucoromycota</taxon>
        <taxon>Glomeromycotina</taxon>
        <taxon>Glomeromycetes</taxon>
        <taxon>Diversisporales</taxon>
        <taxon>Gigasporaceae</taxon>
        <taxon>Dentiscutata</taxon>
    </lineage>
</organism>
<name>A0ACA9PL47_9GLOM</name>
<sequence>NWKLNNEVDEAVLKEAFPNFNDYVQFVIDLINYYKARKTIFIRIKRIIPKEKDHKHFDEIQEWKEKVFQGPKTGAKFAFNKLEHFYQKLEKFCKKCNHYLYDEQDFKSESETTILSSITIISNNSPEQSKEILAQIQQKGIFDHVIEKYSQIDNNQKEVLFKYENKYHEFLLVVSISKDKQVLISYRNNLSKDYFNYYHVPTGHKEQSENFEKYAIREAKEETDL</sequence>